<dbReference type="InterPro" id="IPR005467">
    <property type="entry name" value="His_kinase_dom"/>
</dbReference>
<comment type="subcellular location">
    <subcellularLocation>
        <location evidence="2">Cell membrane</location>
        <topology evidence="2">Multi-pass membrane protein</topology>
    </subcellularLocation>
</comment>
<dbReference type="SUPFAM" id="SSF55874">
    <property type="entry name" value="ATPase domain of HSP90 chaperone/DNA topoisomerase II/histidine kinase"/>
    <property type="match status" value="1"/>
</dbReference>
<reference evidence="15" key="1">
    <citation type="submission" date="2024-05" db="EMBL/GenBank/DDBJ databases">
        <title>Alkalihalobacillus sp. strain MEB203 novel alkaliphilic bacterium from Lonar Lake, India.</title>
        <authorList>
            <person name="Joshi A."/>
            <person name="Thite S."/>
            <person name="Mengade P."/>
        </authorList>
    </citation>
    <scope>NUCLEOTIDE SEQUENCE</scope>
    <source>
        <strain evidence="15">MEB 203</strain>
    </source>
</reference>
<feature type="transmembrane region" description="Helical" evidence="13">
    <location>
        <begin position="42"/>
        <end position="63"/>
    </location>
</feature>
<comment type="catalytic activity">
    <reaction evidence="1">
        <text>ATP + protein L-histidine = ADP + protein N-phospho-L-histidine.</text>
        <dbReference type="EC" id="2.7.13.3"/>
    </reaction>
</comment>
<keyword evidence="7" id="KW-0547">Nucleotide-binding</keyword>
<dbReference type="EC" id="2.7.13.3" evidence="3"/>
<evidence type="ECO:0000259" key="14">
    <source>
        <dbReference type="PROSITE" id="PS50109"/>
    </source>
</evidence>
<name>A0ABT5VD82_9BACI</name>
<keyword evidence="12 13" id="KW-0472">Membrane</keyword>
<evidence type="ECO:0000256" key="9">
    <source>
        <dbReference type="ARBA" id="ARBA00022840"/>
    </source>
</evidence>
<dbReference type="PROSITE" id="PS50109">
    <property type="entry name" value="HIS_KIN"/>
    <property type="match status" value="1"/>
</dbReference>
<dbReference type="Proteomes" id="UP001148125">
    <property type="component" value="Unassembled WGS sequence"/>
</dbReference>
<keyword evidence="4" id="KW-1003">Cell membrane</keyword>
<keyword evidence="8 15" id="KW-0418">Kinase</keyword>
<evidence type="ECO:0000256" key="5">
    <source>
        <dbReference type="ARBA" id="ARBA00022679"/>
    </source>
</evidence>
<dbReference type="InterPro" id="IPR003594">
    <property type="entry name" value="HATPase_dom"/>
</dbReference>
<dbReference type="InterPro" id="IPR050351">
    <property type="entry name" value="BphY/WalK/GraS-like"/>
</dbReference>
<organism evidence="15 16">
    <name type="scientific">Alkalihalobacterium chitinilyticum</name>
    <dbReference type="NCBI Taxonomy" id="2980103"/>
    <lineage>
        <taxon>Bacteria</taxon>
        <taxon>Bacillati</taxon>
        <taxon>Bacillota</taxon>
        <taxon>Bacilli</taxon>
        <taxon>Bacillales</taxon>
        <taxon>Bacillaceae</taxon>
        <taxon>Alkalihalobacterium</taxon>
    </lineage>
</organism>
<evidence type="ECO:0000313" key="16">
    <source>
        <dbReference type="Proteomes" id="UP001148125"/>
    </source>
</evidence>
<keyword evidence="5" id="KW-0808">Transferase</keyword>
<evidence type="ECO:0000256" key="10">
    <source>
        <dbReference type="ARBA" id="ARBA00022989"/>
    </source>
</evidence>
<evidence type="ECO:0000256" key="12">
    <source>
        <dbReference type="ARBA" id="ARBA00023136"/>
    </source>
</evidence>
<dbReference type="InterPro" id="IPR036890">
    <property type="entry name" value="HATPase_C_sf"/>
</dbReference>
<keyword evidence="16" id="KW-1185">Reference proteome</keyword>
<evidence type="ECO:0000256" key="13">
    <source>
        <dbReference type="SAM" id="Phobius"/>
    </source>
</evidence>
<dbReference type="RefSeq" id="WP_275117904.1">
    <property type="nucleotide sequence ID" value="NZ_JAOTPO010000004.1"/>
</dbReference>
<keyword evidence="10 13" id="KW-1133">Transmembrane helix</keyword>
<keyword evidence="6 13" id="KW-0812">Transmembrane</keyword>
<sequence length="342" mass="39417">MSFLNYLKERWITLLFIFLASAFAASVFHLDHRLQLSNANGYYMVAGCGLLFLMYISIDYVVLRSRVKNLSQFTKLNASSKEVEDFSYPTDRALAEQIQQIVIGFEKYKAEVQTQSSEELEFITKWLHDVKVPLAAVQLILEEEEHQIPAHVFERLYYELFSIEESVQRVFYEIKSNRFYDDYKIAPVNTKQLIVRALKGYSNLFSYKRIFISIEGEDHSVLTDEKWSGYILSQMISNAVKYTPHEGTISITTNKTENQTTISIRNSGKGIHPRDIGQVFKKGYTASDQRTGLKATGYGLYLSKKVSDLLGHQVTVESVYNDYAMFHLAFHHSDTIHDVTKM</sequence>
<feature type="transmembrane region" description="Helical" evidence="13">
    <location>
        <begin position="12"/>
        <end position="30"/>
    </location>
</feature>
<keyword evidence="9" id="KW-0067">ATP-binding</keyword>
<protein>
    <recommendedName>
        <fullName evidence="3">histidine kinase</fullName>
        <ecNumber evidence="3">2.7.13.3</ecNumber>
    </recommendedName>
</protein>
<evidence type="ECO:0000313" key="15">
    <source>
        <dbReference type="EMBL" id="MDE5413282.1"/>
    </source>
</evidence>
<dbReference type="EMBL" id="JAOTPO010000004">
    <property type="protein sequence ID" value="MDE5413282.1"/>
    <property type="molecule type" value="Genomic_DNA"/>
</dbReference>
<evidence type="ECO:0000256" key="8">
    <source>
        <dbReference type="ARBA" id="ARBA00022777"/>
    </source>
</evidence>
<evidence type="ECO:0000256" key="11">
    <source>
        <dbReference type="ARBA" id="ARBA00023012"/>
    </source>
</evidence>
<evidence type="ECO:0000256" key="2">
    <source>
        <dbReference type="ARBA" id="ARBA00004651"/>
    </source>
</evidence>
<feature type="domain" description="Histidine kinase" evidence="14">
    <location>
        <begin position="125"/>
        <end position="334"/>
    </location>
</feature>
<accession>A0ABT5VD82</accession>
<evidence type="ECO:0000256" key="1">
    <source>
        <dbReference type="ARBA" id="ARBA00000085"/>
    </source>
</evidence>
<evidence type="ECO:0000256" key="3">
    <source>
        <dbReference type="ARBA" id="ARBA00012438"/>
    </source>
</evidence>
<dbReference type="Gene3D" id="3.30.565.10">
    <property type="entry name" value="Histidine kinase-like ATPase, C-terminal domain"/>
    <property type="match status" value="1"/>
</dbReference>
<gene>
    <name evidence="15" type="ORF">N7Z68_07775</name>
</gene>
<evidence type="ECO:0000256" key="4">
    <source>
        <dbReference type="ARBA" id="ARBA00022475"/>
    </source>
</evidence>
<proteinExistence type="predicted"/>
<evidence type="ECO:0000256" key="6">
    <source>
        <dbReference type="ARBA" id="ARBA00022692"/>
    </source>
</evidence>
<comment type="caution">
    <text evidence="15">The sequence shown here is derived from an EMBL/GenBank/DDBJ whole genome shotgun (WGS) entry which is preliminary data.</text>
</comment>
<evidence type="ECO:0000256" key="7">
    <source>
        <dbReference type="ARBA" id="ARBA00022741"/>
    </source>
</evidence>
<dbReference type="GO" id="GO:0016301">
    <property type="term" value="F:kinase activity"/>
    <property type="evidence" value="ECO:0007669"/>
    <property type="project" value="UniProtKB-KW"/>
</dbReference>
<keyword evidence="11" id="KW-0902">Two-component regulatory system</keyword>
<dbReference type="SMART" id="SM00387">
    <property type="entry name" value="HATPase_c"/>
    <property type="match status" value="1"/>
</dbReference>
<dbReference type="PANTHER" id="PTHR45453">
    <property type="entry name" value="PHOSPHATE REGULON SENSOR PROTEIN PHOR"/>
    <property type="match status" value="1"/>
</dbReference>
<dbReference type="PANTHER" id="PTHR45453:SF2">
    <property type="entry name" value="HISTIDINE KINASE"/>
    <property type="match status" value="1"/>
</dbReference>
<dbReference type="Pfam" id="PF02518">
    <property type="entry name" value="HATPase_c"/>
    <property type="match status" value="1"/>
</dbReference>